<reference evidence="1" key="1">
    <citation type="submission" date="2013-12" db="EMBL/GenBank/DDBJ databases">
        <authorList>
            <person name="Aslett M."/>
        </authorList>
    </citation>
    <scope>NUCLEOTIDE SEQUENCE [LARGE SCALE GENOMIC DNA]</scope>
    <source>
        <strain evidence="1">Lindley</strain>
    </source>
</reference>
<sequence length="93" mass="10375">EKIKTVHSSSNRIVVDNGVLEKYTDFCYGVTVSWLNHYCPPQGQSEAKLLHTGFGYPSAPKEPKALALTPDTVLLSWTLPDLLSAPITEIRYR</sequence>
<dbReference type="AlphaFoldDB" id="A0A183CS73"/>
<accession>A0A183CS73</accession>
<dbReference type="Proteomes" id="UP000050741">
    <property type="component" value="Unassembled WGS sequence"/>
</dbReference>
<dbReference type="CDD" id="cd00063">
    <property type="entry name" value="FN3"/>
    <property type="match status" value="1"/>
</dbReference>
<proteinExistence type="predicted"/>
<reference evidence="1" key="2">
    <citation type="submission" date="2014-05" db="EMBL/GenBank/DDBJ databases">
        <title>The genome and life-stage specific transcriptomes of Globodera pallida elucidate key aspects of plant parasitism by a cyst nematode.</title>
        <authorList>
            <person name="Cotton J.A."/>
            <person name="Lilley C.J."/>
            <person name="Jones L.M."/>
            <person name="Kikuchi T."/>
            <person name="Reid A.J."/>
            <person name="Thorpe P."/>
            <person name="Tsai I.J."/>
            <person name="Beasley H."/>
            <person name="Blok V."/>
            <person name="Cock P.J.A."/>
            <person name="Van den Akker S.E."/>
            <person name="Holroyd N."/>
            <person name="Hunt M."/>
            <person name="Mantelin S."/>
            <person name="Naghra H."/>
            <person name="Pain A."/>
            <person name="Palomares-Rius J.E."/>
            <person name="Zarowiecki M."/>
            <person name="Berriman M."/>
            <person name="Jones J.T."/>
            <person name="Urwin P.E."/>
        </authorList>
    </citation>
    <scope>NUCLEOTIDE SEQUENCE [LARGE SCALE GENOMIC DNA]</scope>
    <source>
        <strain evidence="1">Lindley</strain>
    </source>
</reference>
<dbReference type="InterPro" id="IPR003961">
    <property type="entry name" value="FN3_dom"/>
</dbReference>
<dbReference type="InterPro" id="IPR036116">
    <property type="entry name" value="FN3_sf"/>
</dbReference>
<dbReference type="WBParaSite" id="GPLIN_001573100">
    <property type="protein sequence ID" value="GPLIN_001573100"/>
    <property type="gene ID" value="GPLIN_001573100"/>
</dbReference>
<protein>
    <submittedName>
        <fullName evidence="2">Fibronectin type-III domain-containing protein</fullName>
    </submittedName>
</protein>
<reference evidence="2" key="3">
    <citation type="submission" date="2016-06" db="UniProtKB">
        <authorList>
            <consortium name="WormBaseParasite"/>
        </authorList>
    </citation>
    <scope>IDENTIFICATION</scope>
</reference>
<keyword evidence="1" id="KW-1185">Reference proteome</keyword>
<name>A0A183CS73_GLOPA</name>
<dbReference type="SUPFAM" id="SSF49265">
    <property type="entry name" value="Fibronectin type III"/>
    <property type="match status" value="1"/>
</dbReference>
<evidence type="ECO:0000313" key="2">
    <source>
        <dbReference type="WBParaSite" id="GPLIN_001573100"/>
    </source>
</evidence>
<organism evidence="1 2">
    <name type="scientific">Globodera pallida</name>
    <name type="common">Potato cyst nematode worm</name>
    <name type="synonym">Heterodera pallida</name>
    <dbReference type="NCBI Taxonomy" id="36090"/>
    <lineage>
        <taxon>Eukaryota</taxon>
        <taxon>Metazoa</taxon>
        <taxon>Ecdysozoa</taxon>
        <taxon>Nematoda</taxon>
        <taxon>Chromadorea</taxon>
        <taxon>Rhabditida</taxon>
        <taxon>Tylenchina</taxon>
        <taxon>Tylenchomorpha</taxon>
        <taxon>Tylenchoidea</taxon>
        <taxon>Heteroderidae</taxon>
        <taxon>Heteroderinae</taxon>
        <taxon>Globodera</taxon>
    </lineage>
</organism>
<evidence type="ECO:0000313" key="1">
    <source>
        <dbReference type="Proteomes" id="UP000050741"/>
    </source>
</evidence>